<sequence>MWTSVAETVHADLLSAFQNIRNEPVDQNSEEIRTAFVARFGKVVFRRNPSHNLAFIKENSVSESDVLQLRRMFYTNLPVEYTEHVKIAAVPELGVHFEGEKELYHVKMADAKRPDSEISCKCRVHKDEQKLEVYKIELNPVRYLVVDTSCLTNNVDLRLALCTNKFLIALQDEEMQEIRSLISSAIFDPNVKGGLRWSLGKGNSGGQYSVVGVWHTKEDIFRNPFMKLRVREADRYDFRTSKGEVTREVVLQLTQIKNLLEKGS</sequence>
<dbReference type="PANTHER" id="PTHR35481:SF1">
    <property type="entry name" value="DNA-DIRECTED RNA POLYMERASE SUBUNIT ALPHA"/>
    <property type="match status" value="1"/>
</dbReference>
<dbReference type="GeneID" id="130472540"/>
<keyword evidence="2" id="KW-1185">Reference proteome</keyword>
<dbReference type="RefSeq" id="XP_056699824.1">
    <property type="nucleotide sequence ID" value="XM_056843846.1"/>
</dbReference>
<evidence type="ECO:0000313" key="3">
    <source>
        <dbReference type="RefSeq" id="XP_056699824.1"/>
    </source>
</evidence>
<protein>
    <recommendedName>
        <fullName evidence="1">DUF7903 domain-containing protein</fullName>
    </recommendedName>
</protein>
<gene>
    <name evidence="3 4" type="primary">LOC130472540</name>
</gene>
<dbReference type="RefSeq" id="XP_056699825.1">
    <property type="nucleotide sequence ID" value="XM_056843847.1"/>
</dbReference>
<evidence type="ECO:0000313" key="4">
    <source>
        <dbReference type="RefSeq" id="XP_056699825.1"/>
    </source>
</evidence>
<evidence type="ECO:0000313" key="2">
    <source>
        <dbReference type="Proteomes" id="UP000813463"/>
    </source>
</evidence>
<dbReference type="Pfam" id="PF25475">
    <property type="entry name" value="DUF7903"/>
    <property type="match status" value="1"/>
</dbReference>
<feature type="domain" description="DUF7903" evidence="1">
    <location>
        <begin position="1"/>
        <end position="262"/>
    </location>
</feature>
<dbReference type="Proteomes" id="UP000813463">
    <property type="component" value="Chromosome 4"/>
</dbReference>
<evidence type="ECO:0000259" key="1">
    <source>
        <dbReference type="Pfam" id="PF25475"/>
    </source>
</evidence>
<reference evidence="3 4" key="2">
    <citation type="submission" date="2025-05" db="UniProtKB">
        <authorList>
            <consortium name="RefSeq"/>
        </authorList>
    </citation>
    <scope>IDENTIFICATION</scope>
    <source>
        <tissue evidence="3 4">Leaf</tissue>
    </source>
</reference>
<accession>A0ABM3RW20</accession>
<organism evidence="2 4">
    <name type="scientific">Spinacia oleracea</name>
    <name type="common">Spinach</name>
    <dbReference type="NCBI Taxonomy" id="3562"/>
    <lineage>
        <taxon>Eukaryota</taxon>
        <taxon>Viridiplantae</taxon>
        <taxon>Streptophyta</taxon>
        <taxon>Embryophyta</taxon>
        <taxon>Tracheophyta</taxon>
        <taxon>Spermatophyta</taxon>
        <taxon>Magnoliopsida</taxon>
        <taxon>eudicotyledons</taxon>
        <taxon>Gunneridae</taxon>
        <taxon>Pentapetalae</taxon>
        <taxon>Caryophyllales</taxon>
        <taxon>Chenopodiaceae</taxon>
        <taxon>Chenopodioideae</taxon>
        <taxon>Anserineae</taxon>
        <taxon>Spinacia</taxon>
    </lineage>
</organism>
<reference evidence="2" key="1">
    <citation type="journal article" date="2021" name="Nat. Commun.">
        <title>Genomic analyses provide insights into spinach domestication and the genetic basis of agronomic traits.</title>
        <authorList>
            <person name="Cai X."/>
            <person name="Sun X."/>
            <person name="Xu C."/>
            <person name="Sun H."/>
            <person name="Wang X."/>
            <person name="Ge C."/>
            <person name="Zhang Z."/>
            <person name="Wang Q."/>
            <person name="Fei Z."/>
            <person name="Jiao C."/>
            <person name="Wang Q."/>
        </authorList>
    </citation>
    <scope>NUCLEOTIDE SEQUENCE [LARGE SCALE GENOMIC DNA]</scope>
    <source>
        <strain evidence="2">cv. Varoflay</strain>
    </source>
</reference>
<proteinExistence type="predicted"/>
<name>A0ABM3RW20_SPIOL</name>
<dbReference type="PANTHER" id="PTHR35481">
    <property type="entry name" value="DNA-DIRECTED RNA POLYMERASE SUBUNIT ALPHA"/>
    <property type="match status" value="1"/>
</dbReference>
<dbReference type="InterPro" id="IPR057225">
    <property type="entry name" value="DUF7903"/>
</dbReference>